<evidence type="ECO:0000256" key="5">
    <source>
        <dbReference type="PROSITE-ProRule" id="PRU00723"/>
    </source>
</evidence>
<keyword evidence="4 5" id="KW-0862">Zinc</keyword>
<feature type="domain" description="C3H1-type" evidence="7">
    <location>
        <begin position="150"/>
        <end position="178"/>
    </location>
</feature>
<evidence type="ECO:0000313" key="8">
    <source>
        <dbReference type="EMBL" id="CAH9084734.1"/>
    </source>
</evidence>
<dbReference type="PANTHER" id="PTHR12547">
    <property type="entry name" value="CCCH ZINC FINGER/TIS11-RELATED"/>
    <property type="match status" value="1"/>
</dbReference>
<evidence type="ECO:0000259" key="7">
    <source>
        <dbReference type="PROSITE" id="PS50103"/>
    </source>
</evidence>
<feature type="domain" description="C3H1-type" evidence="7">
    <location>
        <begin position="189"/>
        <end position="216"/>
    </location>
</feature>
<keyword evidence="2" id="KW-0677">Repeat</keyword>
<reference evidence="8" key="1">
    <citation type="submission" date="2022-07" db="EMBL/GenBank/DDBJ databases">
        <authorList>
            <person name="Macas J."/>
            <person name="Novak P."/>
            <person name="Neumann P."/>
        </authorList>
    </citation>
    <scope>NUCLEOTIDE SEQUENCE</scope>
</reference>
<dbReference type="GO" id="GO:0008270">
    <property type="term" value="F:zinc ion binding"/>
    <property type="evidence" value="ECO:0007669"/>
    <property type="project" value="UniProtKB-KW"/>
</dbReference>
<dbReference type="PANTHER" id="PTHR12547:SF18">
    <property type="entry name" value="PROTEIN TIS11"/>
    <property type="match status" value="1"/>
</dbReference>
<keyword evidence="3 5" id="KW-0863">Zinc-finger</keyword>
<evidence type="ECO:0000256" key="6">
    <source>
        <dbReference type="SAM" id="MobiDB-lite"/>
    </source>
</evidence>
<feature type="region of interest" description="Disordered" evidence="6">
    <location>
        <begin position="287"/>
        <end position="367"/>
    </location>
</feature>
<name>A0AAV0CXA1_9ASTE</name>
<protein>
    <recommendedName>
        <fullName evidence="7">C3H1-type domain-containing protein</fullName>
    </recommendedName>
</protein>
<dbReference type="Gene3D" id="4.10.1000.10">
    <property type="entry name" value="Zinc finger, CCCH-type"/>
    <property type="match status" value="2"/>
</dbReference>
<dbReference type="Proteomes" id="UP001152523">
    <property type="component" value="Unassembled WGS sequence"/>
</dbReference>
<dbReference type="EMBL" id="CAMAPF010000047">
    <property type="protein sequence ID" value="CAH9084734.1"/>
    <property type="molecule type" value="Genomic_DNA"/>
</dbReference>
<evidence type="ECO:0000256" key="1">
    <source>
        <dbReference type="ARBA" id="ARBA00022723"/>
    </source>
</evidence>
<dbReference type="SMART" id="SM00356">
    <property type="entry name" value="ZnF_C3H1"/>
    <property type="match status" value="2"/>
</dbReference>
<feature type="compositionally biased region" description="Low complexity" evidence="6">
    <location>
        <begin position="287"/>
        <end position="366"/>
    </location>
</feature>
<evidence type="ECO:0000256" key="3">
    <source>
        <dbReference type="ARBA" id="ARBA00022771"/>
    </source>
</evidence>
<feature type="zinc finger region" description="C3H1-type" evidence="5">
    <location>
        <begin position="189"/>
        <end position="216"/>
    </location>
</feature>
<accession>A0AAV0CXA1</accession>
<dbReference type="InterPro" id="IPR000571">
    <property type="entry name" value="Znf_CCCH"/>
</dbReference>
<feature type="compositionally biased region" description="Low complexity" evidence="6">
    <location>
        <begin position="259"/>
        <end position="272"/>
    </location>
</feature>
<evidence type="ECO:0000313" key="9">
    <source>
        <dbReference type="Proteomes" id="UP001152523"/>
    </source>
</evidence>
<keyword evidence="9" id="KW-1185">Reference proteome</keyword>
<evidence type="ECO:0000256" key="2">
    <source>
        <dbReference type="ARBA" id="ARBA00022737"/>
    </source>
</evidence>
<feature type="compositionally biased region" description="Basic and acidic residues" evidence="6">
    <location>
        <begin position="218"/>
        <end position="233"/>
    </location>
</feature>
<comment type="caution">
    <text evidence="8">The sequence shown here is derived from an EMBL/GenBank/DDBJ whole genome shotgun (WGS) entry which is preliminary data.</text>
</comment>
<feature type="region of interest" description="Disordered" evidence="6">
    <location>
        <begin position="251"/>
        <end position="272"/>
    </location>
</feature>
<feature type="region of interest" description="Disordered" evidence="6">
    <location>
        <begin position="218"/>
        <end position="238"/>
    </location>
</feature>
<organism evidence="8 9">
    <name type="scientific">Cuscuta epithymum</name>
    <dbReference type="NCBI Taxonomy" id="186058"/>
    <lineage>
        <taxon>Eukaryota</taxon>
        <taxon>Viridiplantae</taxon>
        <taxon>Streptophyta</taxon>
        <taxon>Embryophyta</taxon>
        <taxon>Tracheophyta</taxon>
        <taxon>Spermatophyta</taxon>
        <taxon>Magnoliopsida</taxon>
        <taxon>eudicotyledons</taxon>
        <taxon>Gunneridae</taxon>
        <taxon>Pentapetalae</taxon>
        <taxon>asterids</taxon>
        <taxon>lamiids</taxon>
        <taxon>Solanales</taxon>
        <taxon>Convolvulaceae</taxon>
        <taxon>Cuscuteae</taxon>
        <taxon>Cuscuta</taxon>
        <taxon>Cuscuta subgen. Cuscuta</taxon>
    </lineage>
</organism>
<dbReference type="PROSITE" id="PS50103">
    <property type="entry name" value="ZF_C3H1"/>
    <property type="match status" value="2"/>
</dbReference>
<dbReference type="InterPro" id="IPR036855">
    <property type="entry name" value="Znf_CCCH_sf"/>
</dbReference>
<keyword evidence="1 5" id="KW-0479">Metal-binding</keyword>
<dbReference type="GO" id="GO:0003729">
    <property type="term" value="F:mRNA binding"/>
    <property type="evidence" value="ECO:0007669"/>
    <property type="project" value="InterPro"/>
</dbReference>
<dbReference type="Pfam" id="PF00642">
    <property type="entry name" value="zf-CCCH"/>
    <property type="match status" value="2"/>
</dbReference>
<dbReference type="SUPFAM" id="SSF90229">
    <property type="entry name" value="CCCH zinc finger"/>
    <property type="match status" value="1"/>
</dbReference>
<feature type="zinc finger region" description="C3H1-type" evidence="5">
    <location>
        <begin position="150"/>
        <end position="178"/>
    </location>
</feature>
<proteinExistence type="predicted"/>
<gene>
    <name evidence="8" type="ORF">CEPIT_LOCUS8983</name>
</gene>
<sequence length="413" mass="43684">MENLYSGHNEPKTPTVKYFDSNVMPIGIGRSRFDVPVPLSPVFDPYFSSESPNTPNSMSPFYRRSGSSVPFDLSVGNDGGGRAGGFRSPLASIENLVTQPSRSPVTMFKTPVKIEEDVIVMDGILVKPKGGSTRSRMSQTPSDYGDKNSFYKRDKCLFWEDSGSCRLGPKCQFAHGQEELRPARLTTKSNKSEICKSFNLGACSYGIKCRYFHLQEPDKEPEKESEKEPEKEVIPAVLSPAAEAKVGIPITPTESKAPASGGQSSTFTTGSSAAQTSGWQISTFTTGSSAAQTSGGQSSTLTTGSSAAQTSGGQSSTFTTGSSAAQTSGGQSSTFTTGSSAAQTSGGQSSTFTTGSSAAQTSGYTGWSPHDDGINISLPAKAPIEEDVDAYIQRVLYGPSGKRLPVFEKICLE</sequence>
<dbReference type="AlphaFoldDB" id="A0AAV0CXA1"/>
<dbReference type="InterPro" id="IPR045877">
    <property type="entry name" value="ZFP36-like"/>
</dbReference>
<evidence type="ECO:0000256" key="4">
    <source>
        <dbReference type="ARBA" id="ARBA00022833"/>
    </source>
</evidence>